<name>A0A5B7CSM6_PORTR</name>
<evidence type="ECO:0000313" key="2">
    <source>
        <dbReference type="Proteomes" id="UP000324222"/>
    </source>
</evidence>
<comment type="caution">
    <text evidence="1">The sequence shown here is derived from an EMBL/GenBank/DDBJ whole genome shotgun (WGS) entry which is preliminary data.</text>
</comment>
<protein>
    <submittedName>
        <fullName evidence="1">Uncharacterized protein</fullName>
    </submittedName>
</protein>
<evidence type="ECO:0000313" key="1">
    <source>
        <dbReference type="EMBL" id="MPC12128.1"/>
    </source>
</evidence>
<dbReference type="EMBL" id="VSRR010000199">
    <property type="protein sequence ID" value="MPC12128.1"/>
    <property type="molecule type" value="Genomic_DNA"/>
</dbReference>
<dbReference type="AlphaFoldDB" id="A0A5B7CSM6"/>
<organism evidence="1 2">
    <name type="scientific">Portunus trituberculatus</name>
    <name type="common">Swimming crab</name>
    <name type="synonym">Neptunus trituberculatus</name>
    <dbReference type="NCBI Taxonomy" id="210409"/>
    <lineage>
        <taxon>Eukaryota</taxon>
        <taxon>Metazoa</taxon>
        <taxon>Ecdysozoa</taxon>
        <taxon>Arthropoda</taxon>
        <taxon>Crustacea</taxon>
        <taxon>Multicrustacea</taxon>
        <taxon>Malacostraca</taxon>
        <taxon>Eumalacostraca</taxon>
        <taxon>Eucarida</taxon>
        <taxon>Decapoda</taxon>
        <taxon>Pleocyemata</taxon>
        <taxon>Brachyura</taxon>
        <taxon>Eubrachyura</taxon>
        <taxon>Portunoidea</taxon>
        <taxon>Portunidae</taxon>
        <taxon>Portuninae</taxon>
        <taxon>Portunus</taxon>
    </lineage>
</organism>
<keyword evidence="2" id="KW-1185">Reference proteome</keyword>
<reference evidence="1 2" key="1">
    <citation type="submission" date="2019-05" db="EMBL/GenBank/DDBJ databases">
        <title>Another draft genome of Portunus trituberculatus and its Hox gene families provides insights of decapod evolution.</title>
        <authorList>
            <person name="Jeong J.-H."/>
            <person name="Song I."/>
            <person name="Kim S."/>
            <person name="Choi T."/>
            <person name="Kim D."/>
            <person name="Ryu S."/>
            <person name="Kim W."/>
        </authorList>
    </citation>
    <scope>NUCLEOTIDE SEQUENCE [LARGE SCALE GENOMIC DNA]</scope>
    <source>
        <tissue evidence="1">Muscle</tissue>
    </source>
</reference>
<proteinExistence type="predicted"/>
<sequence length="72" mass="7965">MDRDENYPMCKHVHGGCLCRLAANTHTPFPPPPSPPLPPPHVVPRFSFTSSCSGRVGFPARPQREYQLGNPL</sequence>
<dbReference type="Proteomes" id="UP000324222">
    <property type="component" value="Unassembled WGS sequence"/>
</dbReference>
<gene>
    <name evidence="1" type="ORF">E2C01_004805</name>
</gene>
<accession>A0A5B7CSM6</accession>